<sequence>MEYKACLYAKQTAAGQLRVRFPNITNMMRTHGSLVTNSGGRYHSVTTRLVSGCLFSGCMKFARPKSAIFNMPSSLTRRLAPLISRWIIPLE</sequence>
<name>A0AAV7HGI5_DENCH</name>
<proteinExistence type="predicted"/>
<dbReference type="EMBL" id="JAGFBR010000004">
    <property type="protein sequence ID" value="KAH0468027.1"/>
    <property type="molecule type" value="Genomic_DNA"/>
</dbReference>
<keyword evidence="2" id="KW-1185">Reference proteome</keyword>
<gene>
    <name evidence="1" type="ORF">IEQ34_003060</name>
</gene>
<evidence type="ECO:0000313" key="1">
    <source>
        <dbReference type="EMBL" id="KAH0468027.1"/>
    </source>
</evidence>
<protein>
    <submittedName>
        <fullName evidence="1">Uncharacterized protein</fullName>
    </submittedName>
</protein>
<dbReference type="Proteomes" id="UP000775213">
    <property type="component" value="Unassembled WGS sequence"/>
</dbReference>
<comment type="caution">
    <text evidence="1">The sequence shown here is derived from an EMBL/GenBank/DDBJ whole genome shotgun (WGS) entry which is preliminary data.</text>
</comment>
<accession>A0AAV7HGI5</accession>
<reference evidence="1 2" key="1">
    <citation type="journal article" date="2021" name="Hortic Res">
        <title>Chromosome-scale assembly of the Dendrobium chrysotoxum genome enhances the understanding of orchid evolution.</title>
        <authorList>
            <person name="Zhang Y."/>
            <person name="Zhang G.Q."/>
            <person name="Zhang D."/>
            <person name="Liu X.D."/>
            <person name="Xu X.Y."/>
            <person name="Sun W.H."/>
            <person name="Yu X."/>
            <person name="Zhu X."/>
            <person name="Wang Z.W."/>
            <person name="Zhao X."/>
            <person name="Zhong W.Y."/>
            <person name="Chen H."/>
            <person name="Yin W.L."/>
            <person name="Huang T."/>
            <person name="Niu S.C."/>
            <person name="Liu Z.J."/>
        </authorList>
    </citation>
    <scope>NUCLEOTIDE SEQUENCE [LARGE SCALE GENOMIC DNA]</scope>
    <source>
        <strain evidence="1">Lindl</strain>
    </source>
</reference>
<evidence type="ECO:0000313" key="2">
    <source>
        <dbReference type="Proteomes" id="UP000775213"/>
    </source>
</evidence>
<organism evidence="1 2">
    <name type="scientific">Dendrobium chrysotoxum</name>
    <name type="common">Orchid</name>
    <dbReference type="NCBI Taxonomy" id="161865"/>
    <lineage>
        <taxon>Eukaryota</taxon>
        <taxon>Viridiplantae</taxon>
        <taxon>Streptophyta</taxon>
        <taxon>Embryophyta</taxon>
        <taxon>Tracheophyta</taxon>
        <taxon>Spermatophyta</taxon>
        <taxon>Magnoliopsida</taxon>
        <taxon>Liliopsida</taxon>
        <taxon>Asparagales</taxon>
        <taxon>Orchidaceae</taxon>
        <taxon>Epidendroideae</taxon>
        <taxon>Malaxideae</taxon>
        <taxon>Dendrobiinae</taxon>
        <taxon>Dendrobium</taxon>
    </lineage>
</organism>
<dbReference type="AlphaFoldDB" id="A0AAV7HGI5"/>